<dbReference type="PROSITE" id="PS51721">
    <property type="entry name" value="G_CP"/>
    <property type="match status" value="1"/>
</dbReference>
<dbReference type="PANTHER" id="PTHR45782">
    <property type="entry name" value="MITOCHONDRIAL RIBOSOME-ASSOCIATED GTPASE 1"/>
    <property type="match status" value="1"/>
</dbReference>
<evidence type="ECO:0000256" key="3">
    <source>
        <dbReference type="ARBA" id="ARBA00023134"/>
    </source>
</evidence>
<dbReference type="Gene3D" id="1.10.1580.10">
    <property type="match status" value="1"/>
</dbReference>
<keyword evidence="7" id="KW-1185">Reference proteome</keyword>
<comment type="subcellular location">
    <subcellularLocation>
        <location evidence="4">Cytoplasm</location>
    </subcellularLocation>
</comment>
<dbReference type="InterPro" id="IPR016478">
    <property type="entry name" value="GTPase_MTG1"/>
</dbReference>
<dbReference type="InterPro" id="IPR027417">
    <property type="entry name" value="P-loop_NTPase"/>
</dbReference>
<reference evidence="6 7" key="1">
    <citation type="submission" date="2016-06" db="EMBL/GenBank/DDBJ databases">
        <title>Four novel species of enterococci isolated from chicken manure.</title>
        <authorList>
            <person name="Van Tyne D."/>
        </authorList>
    </citation>
    <scope>NUCLEOTIDE SEQUENCE [LARGE SCALE GENOMIC DNA]</scope>
    <source>
        <strain evidence="6 7">CU12B</strain>
    </source>
</reference>
<dbReference type="CDD" id="cd01856">
    <property type="entry name" value="YlqF"/>
    <property type="match status" value="1"/>
</dbReference>
<dbReference type="EMBL" id="MAEL01000002">
    <property type="protein sequence ID" value="KAF1306180.1"/>
    <property type="molecule type" value="Genomic_DNA"/>
</dbReference>
<evidence type="ECO:0000256" key="2">
    <source>
        <dbReference type="ARBA" id="ARBA00022741"/>
    </source>
</evidence>
<keyword evidence="2 4" id="KW-0547">Nucleotide-binding</keyword>
<evidence type="ECO:0000259" key="5">
    <source>
        <dbReference type="PROSITE" id="PS51721"/>
    </source>
</evidence>
<dbReference type="Pfam" id="PF01926">
    <property type="entry name" value="MMR_HSR1"/>
    <property type="match status" value="1"/>
</dbReference>
<dbReference type="Proteomes" id="UP000782705">
    <property type="component" value="Unassembled WGS sequence"/>
</dbReference>
<dbReference type="RefSeq" id="WP_161900794.1">
    <property type="nucleotide sequence ID" value="NZ_MAEL01000002.1"/>
</dbReference>
<comment type="similarity">
    <text evidence="4">Belongs to the TRAFAC class YlqF/YawG GTPase family. MTG1 subfamily.</text>
</comment>
<dbReference type="Gene3D" id="3.40.50.300">
    <property type="entry name" value="P-loop containing nucleotide triphosphate hydrolases"/>
    <property type="match status" value="1"/>
</dbReference>
<dbReference type="InterPro" id="IPR019991">
    <property type="entry name" value="GTP-bd_ribosome_bgen"/>
</dbReference>
<dbReference type="SUPFAM" id="SSF52540">
    <property type="entry name" value="P-loop containing nucleoside triphosphate hydrolases"/>
    <property type="match status" value="1"/>
</dbReference>
<dbReference type="InterPro" id="IPR023179">
    <property type="entry name" value="GTP-bd_ortho_bundle_sf"/>
</dbReference>
<evidence type="ECO:0000313" key="6">
    <source>
        <dbReference type="EMBL" id="KAF1306180.1"/>
    </source>
</evidence>
<dbReference type="PANTHER" id="PTHR45782:SF4">
    <property type="entry name" value="MITOCHONDRIAL RIBOSOME-ASSOCIATED GTPASE 1"/>
    <property type="match status" value="1"/>
</dbReference>
<gene>
    <name evidence="6" type="ORF">BAU17_10860</name>
</gene>
<dbReference type="InterPro" id="IPR006073">
    <property type="entry name" value="GTP-bd"/>
</dbReference>
<name>A0ABQ6Z3S1_9ENTE</name>
<evidence type="ECO:0000256" key="1">
    <source>
        <dbReference type="ARBA" id="ARBA00014898"/>
    </source>
</evidence>
<keyword evidence="3 4" id="KW-0342">GTP-binding</keyword>
<protein>
    <recommendedName>
        <fullName evidence="1 4">Ribosome biogenesis GTPase A</fullName>
    </recommendedName>
</protein>
<dbReference type="InterPro" id="IPR030378">
    <property type="entry name" value="G_CP_dom"/>
</dbReference>
<feature type="domain" description="CP-type G" evidence="5">
    <location>
        <begin position="14"/>
        <end position="178"/>
    </location>
</feature>
<comment type="caution">
    <text evidence="6">The sequence shown here is derived from an EMBL/GenBank/DDBJ whole genome shotgun (WGS) entry which is preliminary data.</text>
</comment>
<evidence type="ECO:0000256" key="4">
    <source>
        <dbReference type="PIRNR" id="PIRNR006230"/>
    </source>
</evidence>
<evidence type="ECO:0000313" key="7">
    <source>
        <dbReference type="Proteomes" id="UP000782705"/>
    </source>
</evidence>
<dbReference type="PIRSF" id="PIRSF006230">
    <property type="entry name" value="MG442"/>
    <property type="match status" value="1"/>
</dbReference>
<keyword evidence="4" id="KW-0963">Cytoplasm</keyword>
<sequence length="286" mass="32912">MAIQWFPGHMAKARREVSEKLKYVDIVFELVDGRLPISSRNPMLDAILQQKPRLVLINKADLADAQQTKKWESYFKQKGYYVLAINAQDNKGVKNIVPKCKEALKEKIERNRQRGIKPRAIRAMVIGIPNVGKSTLLNRLAGKKMAQTGNKPGVTKGQQWLRYGSDLELLDTPGILWPKFEDQEIGKKLALTGAIKDQLLHLDDIAIYGLDFFARYYPTQLMQRYQLSEEDMELLAPDLLMKITEKQGFRDDYNRGSERIIHDIRQGKLGRYTLDRCEEVGYEDEA</sequence>
<organism evidence="6 7">
    <name type="scientific">Candidatus Enterococcus willemsii</name>
    <dbReference type="NCBI Taxonomy" id="1857215"/>
    <lineage>
        <taxon>Bacteria</taxon>
        <taxon>Bacillati</taxon>
        <taxon>Bacillota</taxon>
        <taxon>Bacilli</taxon>
        <taxon>Lactobacillales</taxon>
        <taxon>Enterococcaceae</taxon>
        <taxon>Enterococcus</taxon>
    </lineage>
</organism>
<dbReference type="PRINTS" id="PR00326">
    <property type="entry name" value="GTP1OBG"/>
</dbReference>
<accession>A0ABQ6Z3S1</accession>
<proteinExistence type="inferred from homology"/>
<comment type="function">
    <text evidence="4">Required for a late step of 50S ribosomal subunit assembly. Has GTPase activity.</text>
</comment>
<dbReference type="NCBIfam" id="TIGR03596">
    <property type="entry name" value="GTPase_YlqF"/>
    <property type="match status" value="1"/>
</dbReference>